<reference evidence="2 3" key="1">
    <citation type="journal article" date="2014" name="BMC Genomics">
        <title>Genome and secretome analysis of the hemibiotrophic fungal pathogen, Moniliophthora roreri, which causes frosty pod rot disease of cacao: mechanisms of the biotrophic and necrotrophic phases.</title>
        <authorList>
            <person name="Meinhardt L.W."/>
            <person name="Costa G.G.L."/>
            <person name="Thomazella D.P.T."/>
            <person name="Teixeira P.J.P.L."/>
            <person name="Carazzolle M.F."/>
            <person name="Schuster S.C."/>
            <person name="Carlson J.E."/>
            <person name="Guiltinan M.J."/>
            <person name="Mieczkowski P."/>
            <person name="Farmer A."/>
            <person name="Ramaraj T."/>
            <person name="Crozier J."/>
            <person name="Davis R.E."/>
            <person name="Shao J."/>
            <person name="Melnick R.L."/>
            <person name="Pereira G.A.G."/>
            <person name="Bailey B.A."/>
        </authorList>
    </citation>
    <scope>NUCLEOTIDE SEQUENCE [LARGE SCALE GENOMIC DNA]</scope>
    <source>
        <strain evidence="2 3">MCA 2997</strain>
    </source>
</reference>
<dbReference type="AlphaFoldDB" id="V2XSC3"/>
<accession>V2XSC3</accession>
<dbReference type="HOGENOM" id="CLU_025147_0_0_1"/>
<keyword evidence="3" id="KW-1185">Reference proteome</keyword>
<dbReference type="EMBL" id="AWSO01001966">
    <property type="protein sequence ID" value="ESK82339.1"/>
    <property type="molecule type" value="Genomic_DNA"/>
</dbReference>
<sequence length="692" mass="80060">MSTFQGCSNFTIRDGRITTIGRDQYNINVHGTLVQYLGPGREEEREWTIWDDYKNIPTWKIRLKRSLGETPVKRDWEVGRRYLDACREINVVSVRGEDKDSEFLYIVYTGPDAVEVFLRDFEEFSHVKNLNCIELFGYNRGAALPALVFYDAFVPFARIFEKNQLSPLLHIYILYQSRISQIASRVEFGELWVDPRTGRFRRGPYVRYSSNVRYLVSDFGTTEDSVDEEHFLSIQAFSDPSTVFNYLARALSTSDILRGIRRSHRILCESISNEDTVSVLSSLPGRIYNRHRREIIARWPGDRNGWSYKFWSQRGMPDARGESAADLDNFSVRFTVSPSDIQHLQDQWLELHYTVYRKGNEFANAWVTQGHAVFSQLEIHRDEWDKYSLLDSCWLHLQPGERQAQRKGDIPADRPVYLFILRIPQPVDQRNAWGSWMKGKKYFWSFDPYGCEVMTEDEWVKWGLPSYTCDIEVGHAWWDPSAYDAVRQLQVFNGFVPTTRDFSRSLGCQGLAVVGDEARFEEVKVGAFTEGKGLYVSQTRHRIVISSKGTKREKKERPYDESTKRAEAPNITATTRREDNKEESPAACKPDSTQSTFIKVEVANDNDLVTMRCNKDKHTVSAPSVKNIKKNSERETQSVEKRKVASRSTHEAKPSNNDHSVGHSHDKQQHAVTTSSVGKMRKECHTSLRPWR</sequence>
<evidence type="ECO:0000313" key="3">
    <source>
        <dbReference type="Proteomes" id="UP000017559"/>
    </source>
</evidence>
<dbReference type="Proteomes" id="UP000017559">
    <property type="component" value="Unassembled WGS sequence"/>
</dbReference>
<feature type="compositionally biased region" description="Basic and acidic residues" evidence="1">
    <location>
        <begin position="630"/>
        <end position="653"/>
    </location>
</feature>
<feature type="region of interest" description="Disordered" evidence="1">
    <location>
        <begin position="547"/>
        <end position="593"/>
    </location>
</feature>
<proteinExistence type="predicted"/>
<comment type="caution">
    <text evidence="2">The sequence shown here is derived from an EMBL/GenBank/DDBJ whole genome shotgun (WGS) entry which is preliminary data.</text>
</comment>
<feature type="compositionally biased region" description="Basic and acidic residues" evidence="1">
    <location>
        <begin position="553"/>
        <end position="567"/>
    </location>
</feature>
<protein>
    <submittedName>
        <fullName evidence="2">Uncharacterized protein</fullName>
    </submittedName>
</protein>
<dbReference type="KEGG" id="mrr:Moror_2223"/>
<gene>
    <name evidence="2" type="ORF">Moror_2223</name>
</gene>
<feature type="compositionally biased region" description="Basic and acidic residues" evidence="1">
    <location>
        <begin position="660"/>
        <end position="669"/>
    </location>
</feature>
<feature type="region of interest" description="Disordered" evidence="1">
    <location>
        <begin position="619"/>
        <end position="692"/>
    </location>
</feature>
<feature type="compositionally biased region" description="Basic and acidic residues" evidence="1">
    <location>
        <begin position="575"/>
        <end position="584"/>
    </location>
</feature>
<dbReference type="OrthoDB" id="3063557at2759"/>
<organism evidence="2 3">
    <name type="scientific">Moniliophthora roreri (strain MCA 2997)</name>
    <name type="common">Cocoa frosty pod rot fungus</name>
    <name type="synonym">Crinipellis roreri</name>
    <dbReference type="NCBI Taxonomy" id="1381753"/>
    <lineage>
        <taxon>Eukaryota</taxon>
        <taxon>Fungi</taxon>
        <taxon>Dikarya</taxon>
        <taxon>Basidiomycota</taxon>
        <taxon>Agaricomycotina</taxon>
        <taxon>Agaricomycetes</taxon>
        <taxon>Agaricomycetidae</taxon>
        <taxon>Agaricales</taxon>
        <taxon>Marasmiineae</taxon>
        <taxon>Marasmiaceae</taxon>
        <taxon>Moniliophthora</taxon>
    </lineage>
</organism>
<name>V2XSC3_MONRO</name>
<evidence type="ECO:0000313" key="2">
    <source>
        <dbReference type="EMBL" id="ESK82339.1"/>
    </source>
</evidence>
<evidence type="ECO:0000256" key="1">
    <source>
        <dbReference type="SAM" id="MobiDB-lite"/>
    </source>
</evidence>